<dbReference type="NCBIfam" id="TIGR01733">
    <property type="entry name" value="AA-adenyl-dom"/>
    <property type="match status" value="2"/>
</dbReference>
<comment type="similarity">
    <text evidence="2">Belongs to the ATP-dependent AMP-binding enzyme family.</text>
</comment>
<evidence type="ECO:0000256" key="6">
    <source>
        <dbReference type="ARBA" id="ARBA00023194"/>
    </source>
</evidence>
<dbReference type="FunFam" id="2.30.38.10:FF:000001">
    <property type="entry name" value="Non-ribosomal peptide synthetase PvdI"/>
    <property type="match status" value="1"/>
</dbReference>
<dbReference type="InterPro" id="IPR020845">
    <property type="entry name" value="AMP-binding_CS"/>
</dbReference>
<name>A0AAE3GPZ8_9PSEU</name>
<dbReference type="GO" id="GO:0043041">
    <property type="term" value="P:amino acid activation for nonribosomal peptide biosynthetic process"/>
    <property type="evidence" value="ECO:0007669"/>
    <property type="project" value="TreeGrafter"/>
</dbReference>
<evidence type="ECO:0000256" key="2">
    <source>
        <dbReference type="ARBA" id="ARBA00006432"/>
    </source>
</evidence>
<evidence type="ECO:0000313" key="9">
    <source>
        <dbReference type="Proteomes" id="UP001206128"/>
    </source>
</evidence>
<dbReference type="PROSITE" id="PS00012">
    <property type="entry name" value="PHOSPHOPANTETHEINE"/>
    <property type="match status" value="2"/>
</dbReference>
<evidence type="ECO:0000259" key="7">
    <source>
        <dbReference type="PROSITE" id="PS50075"/>
    </source>
</evidence>
<dbReference type="SUPFAM" id="SSF52777">
    <property type="entry name" value="CoA-dependent acyltransferases"/>
    <property type="match status" value="8"/>
</dbReference>
<evidence type="ECO:0000256" key="5">
    <source>
        <dbReference type="ARBA" id="ARBA00022737"/>
    </source>
</evidence>
<dbReference type="PROSITE" id="PS50075">
    <property type="entry name" value="CARRIER"/>
    <property type="match status" value="2"/>
</dbReference>
<feature type="non-terminal residue" evidence="8">
    <location>
        <position position="3177"/>
    </location>
</feature>
<feature type="domain" description="Carrier" evidence="7">
    <location>
        <begin position="943"/>
        <end position="1018"/>
    </location>
</feature>
<dbReference type="PANTHER" id="PTHR45527">
    <property type="entry name" value="NONRIBOSOMAL PEPTIDE SYNTHETASE"/>
    <property type="match status" value="1"/>
</dbReference>
<keyword evidence="5" id="KW-0677">Repeat</keyword>
<dbReference type="InterPro" id="IPR010071">
    <property type="entry name" value="AA_adenyl_dom"/>
</dbReference>
<dbReference type="Proteomes" id="UP001206128">
    <property type="component" value="Unassembled WGS sequence"/>
</dbReference>
<dbReference type="InterPro" id="IPR020806">
    <property type="entry name" value="PKS_PP-bd"/>
</dbReference>
<dbReference type="NCBIfam" id="NF003417">
    <property type="entry name" value="PRK04813.1"/>
    <property type="match status" value="3"/>
</dbReference>
<dbReference type="SMART" id="SM00823">
    <property type="entry name" value="PKS_PP"/>
    <property type="match status" value="2"/>
</dbReference>
<evidence type="ECO:0000256" key="1">
    <source>
        <dbReference type="ARBA" id="ARBA00001957"/>
    </source>
</evidence>
<dbReference type="PROSITE" id="PS00455">
    <property type="entry name" value="AMP_BINDING"/>
    <property type="match status" value="2"/>
</dbReference>
<feature type="domain" description="Carrier" evidence="7">
    <location>
        <begin position="1995"/>
        <end position="2069"/>
    </location>
</feature>
<dbReference type="InterPro" id="IPR023213">
    <property type="entry name" value="CAT-like_dom_sf"/>
</dbReference>
<organism evidence="8 9">
    <name type="scientific">Goodfellowiella coeruleoviolacea</name>
    <dbReference type="NCBI Taxonomy" id="334858"/>
    <lineage>
        <taxon>Bacteria</taxon>
        <taxon>Bacillati</taxon>
        <taxon>Actinomycetota</taxon>
        <taxon>Actinomycetes</taxon>
        <taxon>Pseudonocardiales</taxon>
        <taxon>Pseudonocardiaceae</taxon>
        <taxon>Goodfellowiella</taxon>
    </lineage>
</organism>
<comment type="caution">
    <text evidence="8">The sequence shown here is derived from an EMBL/GenBank/DDBJ whole genome shotgun (WGS) entry which is preliminary data.</text>
</comment>
<dbReference type="CDD" id="cd17643">
    <property type="entry name" value="A_NRPS_Cytc1-like"/>
    <property type="match status" value="1"/>
</dbReference>
<keyword evidence="6" id="KW-0045">Antibiotic biosynthesis</keyword>
<dbReference type="Pfam" id="PF00668">
    <property type="entry name" value="Condensation"/>
    <property type="match status" value="4"/>
</dbReference>
<dbReference type="InterPro" id="IPR006162">
    <property type="entry name" value="Ppantetheine_attach_site"/>
</dbReference>
<evidence type="ECO:0000256" key="4">
    <source>
        <dbReference type="ARBA" id="ARBA00022553"/>
    </source>
</evidence>
<dbReference type="Gene3D" id="3.30.559.30">
    <property type="entry name" value="Nonribosomal peptide synthetase, condensation domain"/>
    <property type="match status" value="4"/>
</dbReference>
<dbReference type="CDD" id="cd05930">
    <property type="entry name" value="A_NRPS"/>
    <property type="match status" value="1"/>
</dbReference>
<dbReference type="PANTHER" id="PTHR45527:SF14">
    <property type="entry name" value="PLIPASTATIN SYNTHASE SUBUNIT B"/>
    <property type="match status" value="1"/>
</dbReference>
<keyword evidence="3" id="KW-0596">Phosphopantetheine</keyword>
<dbReference type="RefSeq" id="WP_253779791.1">
    <property type="nucleotide sequence ID" value="NZ_JAMTCK010000024.1"/>
</dbReference>
<dbReference type="Pfam" id="PF00550">
    <property type="entry name" value="PP-binding"/>
    <property type="match status" value="2"/>
</dbReference>
<dbReference type="FunFam" id="3.30.300.30:FF:000010">
    <property type="entry name" value="Enterobactin synthetase component F"/>
    <property type="match status" value="1"/>
</dbReference>
<dbReference type="Gene3D" id="3.40.50.980">
    <property type="match status" value="4"/>
</dbReference>
<keyword evidence="9" id="KW-1185">Reference proteome</keyword>
<evidence type="ECO:0000256" key="3">
    <source>
        <dbReference type="ARBA" id="ARBA00022450"/>
    </source>
</evidence>
<reference evidence="8" key="1">
    <citation type="submission" date="2022-06" db="EMBL/GenBank/DDBJ databases">
        <title>Genomic Encyclopedia of Archaeal and Bacterial Type Strains, Phase II (KMG-II): from individual species to whole genera.</title>
        <authorList>
            <person name="Goeker M."/>
        </authorList>
    </citation>
    <scope>NUCLEOTIDE SEQUENCE</scope>
    <source>
        <strain evidence="8">DSM 43935</strain>
    </source>
</reference>
<dbReference type="Gene3D" id="1.10.1200.10">
    <property type="entry name" value="ACP-like"/>
    <property type="match status" value="2"/>
</dbReference>
<dbReference type="NCBIfam" id="TIGR01720">
    <property type="entry name" value="NRPS-para261"/>
    <property type="match status" value="1"/>
</dbReference>
<dbReference type="Gene3D" id="3.30.300.30">
    <property type="match status" value="2"/>
</dbReference>
<dbReference type="CDD" id="cd19540">
    <property type="entry name" value="LCL_NRPS-like"/>
    <property type="match status" value="1"/>
</dbReference>
<dbReference type="GO" id="GO:0072330">
    <property type="term" value="P:monocarboxylic acid biosynthetic process"/>
    <property type="evidence" value="ECO:0007669"/>
    <property type="project" value="UniProtKB-ARBA"/>
</dbReference>
<dbReference type="Gene3D" id="3.40.50.12780">
    <property type="entry name" value="N-terminal domain of ligase-like"/>
    <property type="match status" value="1"/>
</dbReference>
<dbReference type="InterPro" id="IPR010060">
    <property type="entry name" value="NRPS_synth"/>
</dbReference>
<dbReference type="InterPro" id="IPR025110">
    <property type="entry name" value="AMP-bd_C"/>
</dbReference>
<dbReference type="GO" id="GO:0003824">
    <property type="term" value="F:catalytic activity"/>
    <property type="evidence" value="ECO:0007669"/>
    <property type="project" value="UniProtKB-KW"/>
</dbReference>
<comment type="cofactor">
    <cofactor evidence="1">
        <name>pantetheine 4'-phosphate</name>
        <dbReference type="ChEBI" id="CHEBI:47942"/>
    </cofactor>
</comment>
<dbReference type="FunFam" id="1.10.1200.10:FF:000016">
    <property type="entry name" value="Non-ribosomal peptide synthase"/>
    <property type="match status" value="1"/>
</dbReference>
<dbReference type="SUPFAM" id="SSF47336">
    <property type="entry name" value="ACP-like"/>
    <property type="match status" value="2"/>
</dbReference>
<dbReference type="EMBL" id="JAMTCK010000024">
    <property type="protein sequence ID" value="MCP2170053.1"/>
    <property type="molecule type" value="Genomic_DNA"/>
</dbReference>
<accession>A0AAE3GPZ8</accession>
<proteinExistence type="inferred from homology"/>
<dbReference type="Gene3D" id="3.30.559.10">
    <property type="entry name" value="Chloramphenicol acetyltransferase-like domain"/>
    <property type="match status" value="4"/>
</dbReference>
<dbReference type="CDD" id="cd19543">
    <property type="entry name" value="DCL_NRPS"/>
    <property type="match status" value="1"/>
</dbReference>
<protein>
    <submittedName>
        <fullName evidence="8">Non-ribosomal peptide synthase domain TIGR01720/amino acid adenylation domain-containing protein</fullName>
    </submittedName>
</protein>
<dbReference type="SUPFAM" id="SSF56801">
    <property type="entry name" value="Acetyl-CoA synthetase-like"/>
    <property type="match status" value="3"/>
</dbReference>
<dbReference type="Pfam" id="PF00501">
    <property type="entry name" value="AMP-binding"/>
    <property type="match status" value="3"/>
</dbReference>
<dbReference type="GO" id="GO:0017000">
    <property type="term" value="P:antibiotic biosynthetic process"/>
    <property type="evidence" value="ECO:0007669"/>
    <property type="project" value="UniProtKB-KW"/>
</dbReference>
<dbReference type="Pfam" id="PF13193">
    <property type="entry name" value="AMP-binding_C"/>
    <property type="match status" value="2"/>
</dbReference>
<dbReference type="FunFam" id="3.40.50.980:FF:000001">
    <property type="entry name" value="Non-ribosomal peptide synthetase"/>
    <property type="match status" value="1"/>
</dbReference>
<dbReference type="FunFam" id="1.10.1200.10:FF:000005">
    <property type="entry name" value="Nonribosomal peptide synthetase 1"/>
    <property type="match status" value="1"/>
</dbReference>
<dbReference type="InterPro" id="IPR001242">
    <property type="entry name" value="Condensation_dom"/>
</dbReference>
<dbReference type="GO" id="GO:0008610">
    <property type="term" value="P:lipid biosynthetic process"/>
    <property type="evidence" value="ECO:0007669"/>
    <property type="project" value="UniProtKB-ARBA"/>
</dbReference>
<dbReference type="InterPro" id="IPR042099">
    <property type="entry name" value="ANL_N_sf"/>
</dbReference>
<dbReference type="GO" id="GO:0044550">
    <property type="term" value="P:secondary metabolite biosynthetic process"/>
    <property type="evidence" value="ECO:0007669"/>
    <property type="project" value="UniProtKB-ARBA"/>
</dbReference>
<evidence type="ECO:0000313" key="8">
    <source>
        <dbReference type="EMBL" id="MCP2170053.1"/>
    </source>
</evidence>
<dbReference type="Gene3D" id="2.30.38.10">
    <property type="entry name" value="Luciferase, Domain 3"/>
    <property type="match status" value="1"/>
</dbReference>
<dbReference type="InterPro" id="IPR036736">
    <property type="entry name" value="ACP-like_sf"/>
</dbReference>
<dbReference type="InterPro" id="IPR045851">
    <property type="entry name" value="AMP-bd_C_sf"/>
</dbReference>
<dbReference type="FunFam" id="3.40.50.980:FF:000002">
    <property type="entry name" value="Enterobactin synthetase component F"/>
    <property type="match status" value="1"/>
</dbReference>
<gene>
    <name evidence="8" type="ORF">LX83_006941</name>
</gene>
<dbReference type="InterPro" id="IPR000873">
    <property type="entry name" value="AMP-dep_synth/lig_dom"/>
</dbReference>
<dbReference type="InterPro" id="IPR009081">
    <property type="entry name" value="PP-bd_ACP"/>
</dbReference>
<sequence>MPDANSGRLRALPSQHGIWYGQAIAPDSPHYNCAVRLTIDGPLDPGLLERAVRHAAGEAEALRVVLAQDDEGLWQVPWTGDVPFHGVDLTCAPDPEAAAGEWMAADLATPVRLGDGPLFTHALLRTGPESWEFYLRYHHIVLDGFGQLLYLRRIAELYSAFTVGATPPATRFAPLATLVEEADAYPRSPRAERDRAHWARTCAEPVAPARLTGRAAPPSATTAHTAVDLTPAQRAGVHAVARELGTRWSAVVIAAVAAYLHRMTGQRELVLGVPMAARMTAAALATPAVLANQLPLRLTVAEDITFAELVAQTTTRLRDVVNHQRHRAEDVHRDTGQTATGPVVNVMSFGLDWKLGQATAAVRQLSAGPVHDLAINVYGDAGAGTGIRLNLHGNSALYTAADLVGHQERFVAFLGLLTADPAAPVGGLPVLPAAERHRVLVAWNDTSRTVPALSVPALFERQVRSAPGARAVVAGGTTLTYAEVNFAANALARKLIAAGAGRETLVGLALPRDERLVVAVLAVLKAGAAYLPLDLDYPLERTRFMLADARPAIVLTTAAASLPETAARLLFVDEPLVPDTADVTDAERGGPIEAAHPAYVVYTSGSTGVPKGVVGLHGGAVNRLLWGQEELPHRPGEVVLAKSSLNFIDGTTELLGPLSHGATVVVADAIRDVDHLVALVERHGVNRLTVVPSLLSALLDRDDTGRLRSCGCWVSSGEALPVGLVRQFHETFPTARLTNLYGSSEASGDSLCTDAWSEDPVIPIGSPLWNTRAFVLDAALNPVPVGVTGELYLAGAGLARGYLGRSALTAERFVAHPFAAGTRMYRTGDLARWRADGRLEYAGRADDQVKIRGTRVELGEVEAVLRAHPAVGAAVAAVRGDRLVGYVTGTAGVADVRSWAAARLPAVMVPSVVVPLTAIPLTPNGKVDRAALPQPRVTATGRLPRTEPERVLCALVAEVLRLPSVGVDDDFFALGGHSLSATRLISRVRAALGVELSIATVFDRRTVAGIAAAVAESAPARRALGTGALPDPMPVSSAQRRQWLLNRLHGEDGSAYHISVTVGLTGDLDRHALTRALRDVVDRHETLRTVFAEHDGEPSQVVLPTDEVAFTVAVRDVTDTDLPTVLADAAAVPFDLAHDLPLRALLFRVADDRHVLLLVVHHIAADGWSMAPLARDLGAAYTARAAGRAPGFAPLPVRYRDYTLWQRDLLGPEDDADSTGARQLAYWRAALDGVPERIELPTDRPYPDGPVGRGDRVAFTVDADTHAAVVALAERTDTSVFMVLHAALAALLTRLGAGTDIPVGTAIAGRSDDALDQLVGFFVNTLVLRVDTGGNPAFTELLARVRETDLAAYAHQDVPFDRVVDAVSPDRAAGRTPLVQVLLALQNNERAELSLPGLTTDTAVVGAEAAKVDLLLEVTETPAGLSAVLEYATDVFDRASAESIAVRFRRFLTTVATAPDTPITAVDLLDDEERHRLLVDWNGTARPRSAATLPELFEATAARRPDADAVVCEGTRLSYADLDAAANRLAHQLIGLGAGPDRFVALLLPRSADVVVAILAVLKSGAAYLPLAPDLPEERIAGILAEVNPVAVVTDEDHAGLPYPRVAPADADGMPDTRPDRLLRPANAAYAIFTSGSTGTPKGVLVPHAEVVRLFSSVSRWYSFGEDDVWTMFHSYAFDFSVWELWGALLHGGTVVVVPDDVTRAPANLLRLLADERVTVLSQTPSAFYQLMRADEEDAETSARLALRYVVFGGEALDFGRLAGWYARHADDAPVLVNGYGITETTVFDTFFPLDRPTAAGLTASAIGLPVADKQAFPLDSGLRPTPPGTPGELYVAGGGVARGYVNRPALTATRFVANPYGPPGSRMYRSGDVARRNAQGTLEYLGRADQQVKIRGFRIELGEVQAAVAAHPEVADCAVVVHEDDGRKRLVGYLVAGTDAAGLAERVRDHVARTLPGYMVPSAFVTLDALPLTRNGKLDRRALPAPEWTVSSRPPGTPVEELLCGLFAEVLGVPAIGVHDRFFDLGGDSIVAIRLVSRARAAGLAISPRDVLLKQTVAELAAVAGTSAPARSTEDTGVGVLPAPPVVARFAELCTPEQFARAHQAVVLTVPPELGLDALVTGLAAVVDRHAALRARLVPGRDGWRIRVAAPGSLDVAACVRRVVADERTVHDAIRDQARIAADELDPVAGDLLRVVWLDTGGTGRLLVVLHHLAVDGVSWRILLPDLRDACRSVALAPTGTSYRTWAEGLAAAATAPGTTAQLPLWEDVLAGDRDLVAGEFTGVAAAVGQLALTLPREVTAPLLSSVPAALHAGVDDVLLTALSRAVRRWRGVSSVLVDVEGHGRVEHLVPGAELSRTVGWFTSVYPVRLDPGDGDVVASVKRVKEQLRAIPDGGVGYGLLRYANPRTAPVFATRPAPQLAFNYLGRFASGGTTEPWALSDESRAVSGAADLCTHPVELNAVTEDRHDGPHLTATWSWAADLLSAEEVRELAELWFGELRAIVAGAGAGAGTGSRTPSDFPLVALTQDEIDHFEAEVDGLADVLPLSPLQQGLLFHSTVDNRGVDVYTAQLVLHLDGPVDADALRAAAQTLVDRHTVLRTGFRWRADGEPVQVVVDRVEVPWRVVDTQEPDAVIEAERTAGFVMDRPPLLRFVLIRLGGDRHRLVLTNHHILWDGWSLPVLASELFTCYADPAAELPRVPQYREHLAWLARQDRAASVAAWCDALAGVDEPTLVAPSATDHVPELPGRVTTELTADLTTRLAESARRLGVTVNTVFQVAWAMVLGQLTGRSDVVFGGTVSGRPADLPGVERVVGLFINTVPVRVRVPASATLAEVLAEVQAEQARLVDHHHLGLAEISRAVGVAELFDTKMVFENYPLDAADGLDALGAAQVTDVEITDATHYPLYMSAIPGERLRVRLDYQPALFAADEVRRVLDRLTRVLVAVADDPGVRVAAVELLSDVERSWLVDSWNATARPVVGGSVVGQFEDVVVRQPDALAVGSLSYGELNARANRFAWWLVASGVGPGDLVGLVLPGSVELVVAMLGVLKAGAGYVPVDPAYPAERIAFLLADSAPVLVVDDVAVVDVDGPVEDLGVVIDPRSTAYVVYTSGSTGRPKGVVVEHRSLGAYVERARVVYPAVSGVSLVHTSFAFDLTVTGLWSPLVAGGRVLVGPLEG</sequence>
<dbReference type="GO" id="GO:0031177">
    <property type="term" value="F:phosphopantetheine binding"/>
    <property type="evidence" value="ECO:0007669"/>
    <property type="project" value="InterPro"/>
</dbReference>
<dbReference type="FunFam" id="3.40.50.12780:FF:000012">
    <property type="entry name" value="Non-ribosomal peptide synthetase"/>
    <property type="match status" value="1"/>
</dbReference>
<dbReference type="GO" id="GO:0005829">
    <property type="term" value="C:cytosol"/>
    <property type="evidence" value="ECO:0007669"/>
    <property type="project" value="TreeGrafter"/>
</dbReference>
<keyword evidence="4" id="KW-0597">Phosphoprotein</keyword>